<organism evidence="1 2">
    <name type="scientific">Rhodobacter calidifons</name>
    <dbReference type="NCBI Taxonomy" id="2715277"/>
    <lineage>
        <taxon>Bacteria</taxon>
        <taxon>Pseudomonadati</taxon>
        <taxon>Pseudomonadota</taxon>
        <taxon>Alphaproteobacteria</taxon>
        <taxon>Rhodobacterales</taxon>
        <taxon>Rhodobacter group</taxon>
        <taxon>Rhodobacter</taxon>
    </lineage>
</organism>
<comment type="caution">
    <text evidence="1">The sequence shown here is derived from an EMBL/GenBank/DDBJ whole genome shotgun (WGS) entry which is preliminary data.</text>
</comment>
<proteinExistence type="predicted"/>
<gene>
    <name evidence="1" type="ORF">G8O29_06550</name>
</gene>
<evidence type="ECO:0000313" key="1">
    <source>
        <dbReference type="EMBL" id="NHB76402.1"/>
    </source>
</evidence>
<name>A0ABX0G603_9RHOB</name>
<accession>A0ABX0G603</accession>
<keyword evidence="2" id="KW-1185">Reference proteome</keyword>
<sequence>MAIMPSLPNDEAIIRLVGAFAILLEPMAQNGSLLETNGEWAVARRYMSLETLGRVTDNPTVRLPAVAA</sequence>
<dbReference type="EMBL" id="JAANHS010000003">
    <property type="protein sequence ID" value="NHB76402.1"/>
    <property type="molecule type" value="Genomic_DNA"/>
</dbReference>
<reference evidence="1 2" key="1">
    <citation type="journal article" date="2022" name="Microorganisms">
        <title>Genome Sequence and Characterization of a Xanthorhodopsin-Containing, Aerobic Anoxygenic Phototrophic Rhodobacter Species, Isolated from Mesophilic Conditions at Yellowstone National Park.</title>
        <authorList>
            <person name="Kyndt J.A."/>
            <person name="Robertson S."/>
            <person name="Shoffstall I.B."/>
            <person name="Ramaley R.F."/>
            <person name="Meyer T.E."/>
        </authorList>
    </citation>
    <scope>NUCLEOTIDE SEQUENCE [LARGE SCALE GENOMIC DNA]</scope>
    <source>
        <strain evidence="1 2">M37P</strain>
    </source>
</reference>
<evidence type="ECO:0000313" key="2">
    <source>
        <dbReference type="Proteomes" id="UP001515660"/>
    </source>
</evidence>
<protein>
    <submittedName>
        <fullName evidence="1">Uncharacterized protein</fullName>
    </submittedName>
</protein>
<dbReference type="Proteomes" id="UP001515660">
    <property type="component" value="Unassembled WGS sequence"/>
</dbReference>